<evidence type="ECO:0008006" key="3">
    <source>
        <dbReference type="Google" id="ProtNLM"/>
    </source>
</evidence>
<keyword evidence="2" id="KW-1185">Reference proteome</keyword>
<protein>
    <recommendedName>
        <fullName evidence="3">Lipoprotein</fullName>
    </recommendedName>
</protein>
<dbReference type="Proteomes" id="UP001501758">
    <property type="component" value="Unassembled WGS sequence"/>
</dbReference>
<sequence>MKKTIFTLLLVGSFCISCDGDDVEDAACDVAEDALQLSVEAAIEAYEADQNETTCQAIKDTVEEYRDLECTSELAYADELALLPLDCANAGN</sequence>
<evidence type="ECO:0000313" key="1">
    <source>
        <dbReference type="EMBL" id="GAA0719471.1"/>
    </source>
</evidence>
<gene>
    <name evidence="1" type="ORF">GCM10009430_18570</name>
</gene>
<accession>A0ABP3TWT3</accession>
<reference evidence="2" key="1">
    <citation type="journal article" date="2019" name="Int. J. Syst. Evol. Microbiol.">
        <title>The Global Catalogue of Microorganisms (GCM) 10K type strain sequencing project: providing services to taxonomists for standard genome sequencing and annotation.</title>
        <authorList>
            <consortium name="The Broad Institute Genomics Platform"/>
            <consortium name="The Broad Institute Genome Sequencing Center for Infectious Disease"/>
            <person name="Wu L."/>
            <person name="Ma J."/>
        </authorList>
    </citation>
    <scope>NUCLEOTIDE SEQUENCE [LARGE SCALE GENOMIC DNA]</scope>
    <source>
        <strain evidence="2">JCM 15974</strain>
    </source>
</reference>
<comment type="caution">
    <text evidence="1">The sequence shown here is derived from an EMBL/GenBank/DDBJ whole genome shotgun (WGS) entry which is preliminary data.</text>
</comment>
<organism evidence="1 2">
    <name type="scientific">Aquimarina litoralis</name>
    <dbReference type="NCBI Taxonomy" id="584605"/>
    <lineage>
        <taxon>Bacteria</taxon>
        <taxon>Pseudomonadati</taxon>
        <taxon>Bacteroidota</taxon>
        <taxon>Flavobacteriia</taxon>
        <taxon>Flavobacteriales</taxon>
        <taxon>Flavobacteriaceae</taxon>
        <taxon>Aquimarina</taxon>
    </lineage>
</organism>
<dbReference type="RefSeq" id="WP_299602392.1">
    <property type="nucleotide sequence ID" value="NZ_BAAAGE010000002.1"/>
</dbReference>
<evidence type="ECO:0000313" key="2">
    <source>
        <dbReference type="Proteomes" id="UP001501758"/>
    </source>
</evidence>
<name>A0ABP3TWT3_9FLAO</name>
<dbReference type="EMBL" id="BAAAGE010000002">
    <property type="protein sequence ID" value="GAA0719471.1"/>
    <property type="molecule type" value="Genomic_DNA"/>
</dbReference>
<proteinExistence type="predicted"/>